<reference evidence="1" key="1">
    <citation type="submission" date="2014-11" db="EMBL/GenBank/DDBJ databases">
        <authorList>
            <person name="Amaro Gonzalez C."/>
        </authorList>
    </citation>
    <scope>NUCLEOTIDE SEQUENCE</scope>
</reference>
<dbReference type="AlphaFoldDB" id="A0A0E9UUE3"/>
<organism evidence="1">
    <name type="scientific">Anguilla anguilla</name>
    <name type="common">European freshwater eel</name>
    <name type="synonym">Muraena anguilla</name>
    <dbReference type="NCBI Taxonomy" id="7936"/>
    <lineage>
        <taxon>Eukaryota</taxon>
        <taxon>Metazoa</taxon>
        <taxon>Chordata</taxon>
        <taxon>Craniata</taxon>
        <taxon>Vertebrata</taxon>
        <taxon>Euteleostomi</taxon>
        <taxon>Actinopterygii</taxon>
        <taxon>Neopterygii</taxon>
        <taxon>Teleostei</taxon>
        <taxon>Anguilliformes</taxon>
        <taxon>Anguillidae</taxon>
        <taxon>Anguilla</taxon>
    </lineage>
</organism>
<accession>A0A0E9UUE3</accession>
<reference evidence="1" key="2">
    <citation type="journal article" date="2015" name="Fish Shellfish Immunol.">
        <title>Early steps in the European eel (Anguilla anguilla)-Vibrio vulnificus interaction in the gills: Role of the RtxA13 toxin.</title>
        <authorList>
            <person name="Callol A."/>
            <person name="Pajuelo D."/>
            <person name="Ebbesson L."/>
            <person name="Teles M."/>
            <person name="MacKenzie S."/>
            <person name="Amaro C."/>
        </authorList>
    </citation>
    <scope>NUCLEOTIDE SEQUENCE</scope>
</reference>
<sequence>MLWRYMVSLGSWRNVQCGSLVRLWCNLVTVASPAFSTNPL</sequence>
<protein>
    <submittedName>
        <fullName evidence="1">Uncharacterized protein</fullName>
    </submittedName>
</protein>
<name>A0A0E9UUE3_ANGAN</name>
<proteinExistence type="predicted"/>
<evidence type="ECO:0000313" key="1">
    <source>
        <dbReference type="EMBL" id="JAH68588.1"/>
    </source>
</evidence>
<dbReference type="EMBL" id="GBXM01039989">
    <property type="protein sequence ID" value="JAH68588.1"/>
    <property type="molecule type" value="Transcribed_RNA"/>
</dbReference>